<dbReference type="InterPro" id="IPR010998">
    <property type="entry name" value="Integrase_recombinase_N"/>
</dbReference>
<dbReference type="Proteomes" id="UP000635665">
    <property type="component" value="Unassembled WGS sequence"/>
</dbReference>
<name>A0ABS0TJF2_9FLAO</name>
<dbReference type="CDD" id="cd01185">
    <property type="entry name" value="INTN1_C_like"/>
    <property type="match status" value="1"/>
</dbReference>
<comment type="similarity">
    <text evidence="1">Belongs to the 'phage' integrase family.</text>
</comment>
<comment type="caution">
    <text evidence="5">The sequence shown here is derived from an EMBL/GenBank/DDBJ whole genome shotgun (WGS) entry which is preliminary data.</text>
</comment>
<evidence type="ECO:0000256" key="2">
    <source>
        <dbReference type="ARBA" id="ARBA00023125"/>
    </source>
</evidence>
<keyword evidence="6" id="KW-1185">Reference proteome</keyword>
<keyword evidence="2" id="KW-0238">DNA-binding</keyword>
<dbReference type="PANTHER" id="PTHR30349">
    <property type="entry name" value="PHAGE INTEGRASE-RELATED"/>
    <property type="match status" value="1"/>
</dbReference>
<dbReference type="InterPro" id="IPR035386">
    <property type="entry name" value="Arm-DNA-bind_5"/>
</dbReference>
<evidence type="ECO:0000256" key="1">
    <source>
        <dbReference type="ARBA" id="ARBA00008857"/>
    </source>
</evidence>
<dbReference type="InterPro" id="IPR002104">
    <property type="entry name" value="Integrase_catalytic"/>
</dbReference>
<dbReference type="SUPFAM" id="SSF56349">
    <property type="entry name" value="DNA breaking-rejoining enzymes"/>
    <property type="match status" value="1"/>
</dbReference>
<dbReference type="InterPro" id="IPR050090">
    <property type="entry name" value="Tyrosine_recombinase_XerCD"/>
</dbReference>
<gene>
    <name evidence="5" type="ORF">I6U50_12775</name>
</gene>
<dbReference type="Pfam" id="PF13102">
    <property type="entry name" value="Phage_int_SAM_5"/>
    <property type="match status" value="1"/>
</dbReference>
<dbReference type="Pfam" id="PF17293">
    <property type="entry name" value="Arm-DNA-bind_5"/>
    <property type="match status" value="1"/>
</dbReference>
<evidence type="ECO:0000256" key="3">
    <source>
        <dbReference type="ARBA" id="ARBA00023172"/>
    </source>
</evidence>
<evidence type="ECO:0000313" key="5">
    <source>
        <dbReference type="EMBL" id="MBI6120895.1"/>
    </source>
</evidence>
<keyword evidence="3" id="KW-0233">DNA recombination</keyword>
<dbReference type="InterPro" id="IPR011010">
    <property type="entry name" value="DNA_brk_join_enz"/>
</dbReference>
<organism evidence="5 6">
    <name type="scientific">Salegentibacter maritimus</name>
    <dbReference type="NCBI Taxonomy" id="2794347"/>
    <lineage>
        <taxon>Bacteria</taxon>
        <taxon>Pseudomonadati</taxon>
        <taxon>Bacteroidota</taxon>
        <taxon>Flavobacteriia</taxon>
        <taxon>Flavobacteriales</taxon>
        <taxon>Flavobacteriaceae</taxon>
        <taxon>Salegentibacter</taxon>
    </lineage>
</organism>
<dbReference type="Pfam" id="PF00589">
    <property type="entry name" value="Phage_integrase"/>
    <property type="match status" value="1"/>
</dbReference>
<dbReference type="EMBL" id="JAEHNY010000012">
    <property type="protein sequence ID" value="MBI6120895.1"/>
    <property type="molecule type" value="Genomic_DNA"/>
</dbReference>
<sequence>MQTSLTLSLDKRRSRKDGKFPVIIRLGHYQKTTSIATGQAIPEECWDERKKKIKGSFKGTEALFHLNNLLLKELVQYQDKINQLRESRELEFLSIKQLKNRLVGKNKYDSFYEFGEAKVVELKATNRFGTAKNYQHLINVLRKFTKGRDVKFNEVNYEFLVDFERYHLSKPGNSINGVASYMRTLKAIFNRGIKAGIIKREAYPFYNYQIKTVPTAKRAIKQESVKKILEMKIDPSDFMVHYRNYFILSYMLFGMSFIDMAFLKVENIRNGRIRFQRKKTSKLYDIKITEPLKEILNFYTKDKSSDEFILPIIKREKVELQYKDVKDALHRYNDGLKRLAKRCGIDEKLTSYVSRHSFATHAMLKNIPLIAISEMLGHSKLNTTQIYLKSLPSNLMDVYQEELNRF</sequence>
<protein>
    <submittedName>
        <fullName evidence="5">Site-specific integrase</fullName>
    </submittedName>
</protein>
<dbReference type="InterPro" id="IPR025269">
    <property type="entry name" value="SAM-like_dom"/>
</dbReference>
<dbReference type="RefSeq" id="WP_198639124.1">
    <property type="nucleotide sequence ID" value="NZ_JAEHNY010000012.1"/>
</dbReference>
<dbReference type="InterPro" id="IPR013762">
    <property type="entry name" value="Integrase-like_cat_sf"/>
</dbReference>
<dbReference type="Gene3D" id="1.10.443.10">
    <property type="entry name" value="Intergrase catalytic core"/>
    <property type="match status" value="1"/>
</dbReference>
<evidence type="ECO:0000313" key="6">
    <source>
        <dbReference type="Proteomes" id="UP000635665"/>
    </source>
</evidence>
<feature type="domain" description="Tyr recombinase" evidence="4">
    <location>
        <begin position="215"/>
        <end position="400"/>
    </location>
</feature>
<proteinExistence type="inferred from homology"/>
<dbReference type="PROSITE" id="PS51898">
    <property type="entry name" value="TYR_RECOMBINASE"/>
    <property type="match status" value="1"/>
</dbReference>
<reference evidence="5 6" key="1">
    <citation type="submission" date="2020-12" db="EMBL/GenBank/DDBJ databases">
        <title>Salegentibacter orientalis sp. nov., isolated from costal sediment.</title>
        <authorList>
            <person name="Lian F.-B."/>
        </authorList>
    </citation>
    <scope>NUCLEOTIDE SEQUENCE [LARGE SCALE GENOMIC DNA]</scope>
    <source>
        <strain evidence="5 6">F60176</strain>
    </source>
</reference>
<dbReference type="PANTHER" id="PTHR30349:SF64">
    <property type="entry name" value="PROPHAGE INTEGRASE INTD-RELATED"/>
    <property type="match status" value="1"/>
</dbReference>
<evidence type="ECO:0000259" key="4">
    <source>
        <dbReference type="PROSITE" id="PS51898"/>
    </source>
</evidence>
<dbReference type="Gene3D" id="1.10.150.130">
    <property type="match status" value="1"/>
</dbReference>
<accession>A0ABS0TJF2</accession>